<name>A0A5B7CIN6_PORTR</name>
<organism evidence="2 3">
    <name type="scientific">Portunus trituberculatus</name>
    <name type="common">Swimming crab</name>
    <name type="synonym">Neptunus trituberculatus</name>
    <dbReference type="NCBI Taxonomy" id="210409"/>
    <lineage>
        <taxon>Eukaryota</taxon>
        <taxon>Metazoa</taxon>
        <taxon>Ecdysozoa</taxon>
        <taxon>Arthropoda</taxon>
        <taxon>Crustacea</taxon>
        <taxon>Multicrustacea</taxon>
        <taxon>Malacostraca</taxon>
        <taxon>Eumalacostraca</taxon>
        <taxon>Eucarida</taxon>
        <taxon>Decapoda</taxon>
        <taxon>Pleocyemata</taxon>
        <taxon>Brachyura</taxon>
        <taxon>Eubrachyura</taxon>
        <taxon>Portunoidea</taxon>
        <taxon>Portunidae</taxon>
        <taxon>Portuninae</taxon>
        <taxon>Portunus</taxon>
    </lineage>
</organism>
<dbReference type="Proteomes" id="UP000324222">
    <property type="component" value="Unassembled WGS sequence"/>
</dbReference>
<gene>
    <name evidence="2" type="ORF">E2C01_002029</name>
</gene>
<evidence type="ECO:0000256" key="1">
    <source>
        <dbReference type="SAM" id="MobiDB-lite"/>
    </source>
</evidence>
<evidence type="ECO:0000313" key="3">
    <source>
        <dbReference type="Proteomes" id="UP000324222"/>
    </source>
</evidence>
<dbReference type="AlphaFoldDB" id="A0A5B7CIN6"/>
<dbReference type="EMBL" id="VSRR010000068">
    <property type="protein sequence ID" value="MPC09417.1"/>
    <property type="molecule type" value="Genomic_DNA"/>
</dbReference>
<protein>
    <submittedName>
        <fullName evidence="2">Uncharacterized protein</fullName>
    </submittedName>
</protein>
<feature type="compositionally biased region" description="Polar residues" evidence="1">
    <location>
        <begin position="55"/>
        <end position="67"/>
    </location>
</feature>
<sequence>MVHFLGHDSSDSGPPSWSAWRAWLGQLPRMSPEGARCNDPVAGSRPAKNIHKLSEPNSRALDSNQRKSTCKVRVVDLR</sequence>
<accession>A0A5B7CIN6</accession>
<feature type="region of interest" description="Disordered" evidence="1">
    <location>
        <begin position="34"/>
        <end position="67"/>
    </location>
</feature>
<comment type="caution">
    <text evidence="2">The sequence shown here is derived from an EMBL/GenBank/DDBJ whole genome shotgun (WGS) entry which is preliminary data.</text>
</comment>
<evidence type="ECO:0000313" key="2">
    <source>
        <dbReference type="EMBL" id="MPC09417.1"/>
    </source>
</evidence>
<keyword evidence="3" id="KW-1185">Reference proteome</keyword>
<proteinExistence type="predicted"/>
<reference evidence="2 3" key="1">
    <citation type="submission" date="2019-05" db="EMBL/GenBank/DDBJ databases">
        <title>Another draft genome of Portunus trituberculatus and its Hox gene families provides insights of decapod evolution.</title>
        <authorList>
            <person name="Jeong J.-H."/>
            <person name="Song I."/>
            <person name="Kim S."/>
            <person name="Choi T."/>
            <person name="Kim D."/>
            <person name="Ryu S."/>
            <person name="Kim W."/>
        </authorList>
    </citation>
    <scope>NUCLEOTIDE SEQUENCE [LARGE SCALE GENOMIC DNA]</scope>
    <source>
        <tissue evidence="2">Muscle</tissue>
    </source>
</reference>